<proteinExistence type="inferred from homology"/>
<dbReference type="AlphaFoldDB" id="A0A5A5TZM0"/>
<evidence type="ECO:0000256" key="2">
    <source>
        <dbReference type="ARBA" id="ARBA00022801"/>
    </source>
</evidence>
<comment type="caution">
    <text evidence="5">The sequence shown here is derived from an EMBL/GenBank/DDBJ whole genome shotgun (WGS) entry which is preliminary data.</text>
</comment>
<feature type="region of interest" description="Disordered" evidence="4">
    <location>
        <begin position="234"/>
        <end position="256"/>
    </location>
</feature>
<dbReference type="Gene3D" id="3.20.20.80">
    <property type="entry name" value="Glycosidases"/>
    <property type="match status" value="1"/>
</dbReference>
<evidence type="ECO:0000256" key="3">
    <source>
        <dbReference type="ARBA" id="ARBA00023295"/>
    </source>
</evidence>
<dbReference type="GO" id="GO:0003796">
    <property type="term" value="F:lysozyme activity"/>
    <property type="evidence" value="ECO:0007669"/>
    <property type="project" value="InterPro"/>
</dbReference>
<gene>
    <name evidence="5" type="ORF">LCIT_02750</name>
</gene>
<dbReference type="GO" id="GO:0016998">
    <property type="term" value="P:cell wall macromolecule catabolic process"/>
    <property type="evidence" value="ECO:0007669"/>
    <property type="project" value="InterPro"/>
</dbReference>
<dbReference type="SMART" id="SM00641">
    <property type="entry name" value="Glyco_25"/>
    <property type="match status" value="1"/>
</dbReference>
<dbReference type="CDD" id="cd06415">
    <property type="entry name" value="GH25_Cpl1-like"/>
    <property type="match status" value="1"/>
</dbReference>
<dbReference type="Proteomes" id="UP000323274">
    <property type="component" value="Unassembled WGS sequence"/>
</dbReference>
<dbReference type="EMBL" id="BJJW01000002">
    <property type="protein sequence ID" value="GDZ83033.1"/>
    <property type="molecule type" value="Genomic_DNA"/>
</dbReference>
<dbReference type="GO" id="GO:0009253">
    <property type="term" value="P:peptidoglycan catabolic process"/>
    <property type="evidence" value="ECO:0007669"/>
    <property type="project" value="InterPro"/>
</dbReference>
<keyword evidence="2" id="KW-0378">Hydrolase</keyword>
<organism evidence="5 6">
    <name type="scientific">Leuconostoc citreum</name>
    <dbReference type="NCBI Taxonomy" id="33964"/>
    <lineage>
        <taxon>Bacteria</taxon>
        <taxon>Bacillati</taxon>
        <taxon>Bacillota</taxon>
        <taxon>Bacilli</taxon>
        <taxon>Lactobacillales</taxon>
        <taxon>Lactobacillaceae</taxon>
        <taxon>Leuconostoc</taxon>
    </lineage>
</organism>
<keyword evidence="3" id="KW-0326">Glycosidase</keyword>
<dbReference type="InterPro" id="IPR018077">
    <property type="entry name" value="Glyco_hydro_fam25_subgr"/>
</dbReference>
<accession>A0A5A5TZM0</accession>
<dbReference type="InterPro" id="IPR017853">
    <property type="entry name" value="GH"/>
</dbReference>
<name>A0A5A5TZM0_LEUCI</name>
<evidence type="ECO:0000313" key="6">
    <source>
        <dbReference type="Proteomes" id="UP000323274"/>
    </source>
</evidence>
<evidence type="ECO:0000256" key="4">
    <source>
        <dbReference type="SAM" id="MobiDB-lite"/>
    </source>
</evidence>
<sequence>MNKLKRWVVASIGAVAFFGAVITGVSANTNGIDVASYQGDTTQYFSSFKQVGDNFTMVKLGGRGGGEGAHYANPKAYNQINSATNAGMQTGGYFWGEFGDSVAEASYHAQLAVQDAQNAGLAKGSYIALDYEAGAGYNKANNTTAILTFMDAIYAAGYKPMFYSYTSYVESFVDLSRINARYPNALWLAWYLTTAHQATPPMQYFPNYSNVKIWQYADNHYGVDGNVMVVGSLDNDTPAENTAKPSNRPSDDQSSNKTHYATFSGVYVADYWTKWYGGYYGVNVDMGIPVIDYNNYMPISALTLTDKYGHKLSNQKIKGNNGQQEYFTLEGEYKVLSQTATSVQVEIAGEPVWMMKSFATIK</sequence>
<dbReference type="InterPro" id="IPR002053">
    <property type="entry name" value="Glyco_hydro_25"/>
</dbReference>
<reference evidence="5 6" key="1">
    <citation type="submission" date="2019-04" db="EMBL/GenBank/DDBJ databases">
        <title>A pseudo-fructophilic Leuconostoc citreum strain F192-5 isolated from peel of satsuma mandarin: the first report for isolation and characterization of strain-dependent fructophilic-like characteristics.</title>
        <authorList>
            <person name="Maeno S."/>
            <person name="Tanizawa Y."/>
            <person name="Kajikawa A."/>
            <person name="Kanesaki Y."/>
            <person name="Kubota E."/>
            <person name="Arita M."/>
            <person name="Leon D."/>
            <person name="Endo A."/>
        </authorList>
    </citation>
    <scope>NUCLEOTIDE SEQUENCE [LARGE SCALE GENOMIC DNA]</scope>
    <source>
        <strain evidence="5 6">F192-5</strain>
    </source>
</reference>
<comment type="similarity">
    <text evidence="1">Belongs to the glycosyl hydrolase 25 family.</text>
</comment>
<evidence type="ECO:0000313" key="5">
    <source>
        <dbReference type="EMBL" id="GDZ83033.1"/>
    </source>
</evidence>
<evidence type="ECO:0008006" key="7">
    <source>
        <dbReference type="Google" id="ProtNLM"/>
    </source>
</evidence>
<evidence type="ECO:0000256" key="1">
    <source>
        <dbReference type="ARBA" id="ARBA00010646"/>
    </source>
</evidence>
<dbReference type="SUPFAM" id="SSF51445">
    <property type="entry name" value="(Trans)glycosidases"/>
    <property type="match status" value="1"/>
</dbReference>
<dbReference type="RefSeq" id="WP_149333611.1">
    <property type="nucleotide sequence ID" value="NZ_BJJW01000002.1"/>
</dbReference>
<dbReference type="PROSITE" id="PS51904">
    <property type="entry name" value="GLYCOSYL_HYDROL_F25_2"/>
    <property type="match status" value="1"/>
</dbReference>
<protein>
    <recommendedName>
        <fullName evidence="7">1,4-beta-N-acetylmuramidase</fullName>
    </recommendedName>
</protein>
<dbReference type="Pfam" id="PF01183">
    <property type="entry name" value="Glyco_hydro_25"/>
    <property type="match status" value="1"/>
</dbReference>